<name>A0A0K2UEL8_LEPSM</name>
<evidence type="ECO:0000313" key="2">
    <source>
        <dbReference type="EMBL" id="CDW36688.1"/>
    </source>
</evidence>
<sequence length="103" mass="11474">RVTSKTAKGVRSPLHKSPSPTRRSSQLHAVLNRRNDQVLAESRAQVEEPFSTKHSAQVMVLGAASWRPIIARCLPTSSRTTRKSTQTSTTRIHCLILFVLTQL</sequence>
<evidence type="ECO:0000256" key="1">
    <source>
        <dbReference type="SAM" id="MobiDB-lite"/>
    </source>
</evidence>
<feature type="non-terminal residue" evidence="2">
    <location>
        <position position="1"/>
    </location>
</feature>
<reference evidence="2" key="1">
    <citation type="submission" date="2014-05" db="EMBL/GenBank/DDBJ databases">
        <authorList>
            <person name="Chronopoulou M."/>
        </authorList>
    </citation>
    <scope>NUCLEOTIDE SEQUENCE</scope>
    <source>
        <tissue evidence="2">Whole organism</tissue>
    </source>
</reference>
<feature type="region of interest" description="Disordered" evidence="1">
    <location>
        <begin position="1"/>
        <end position="28"/>
    </location>
</feature>
<organism evidence="2">
    <name type="scientific">Lepeophtheirus salmonis</name>
    <name type="common">Salmon louse</name>
    <name type="synonym">Caligus salmonis</name>
    <dbReference type="NCBI Taxonomy" id="72036"/>
    <lineage>
        <taxon>Eukaryota</taxon>
        <taxon>Metazoa</taxon>
        <taxon>Ecdysozoa</taxon>
        <taxon>Arthropoda</taxon>
        <taxon>Crustacea</taxon>
        <taxon>Multicrustacea</taxon>
        <taxon>Hexanauplia</taxon>
        <taxon>Copepoda</taxon>
        <taxon>Siphonostomatoida</taxon>
        <taxon>Caligidae</taxon>
        <taxon>Lepeophtheirus</taxon>
    </lineage>
</organism>
<protein>
    <submittedName>
        <fullName evidence="2">Uncharacterized protein</fullName>
    </submittedName>
</protein>
<dbReference type="EMBL" id="HACA01019327">
    <property type="protein sequence ID" value="CDW36688.1"/>
    <property type="molecule type" value="Transcribed_RNA"/>
</dbReference>
<accession>A0A0K2UEL8</accession>
<feature type="compositionally biased region" description="Polar residues" evidence="1">
    <location>
        <begin position="18"/>
        <end position="27"/>
    </location>
</feature>
<dbReference type="AlphaFoldDB" id="A0A0K2UEL8"/>
<proteinExistence type="predicted"/>